<sequence>MASFAVATIPSLAVPAAKKRSGGVTYVEGMNAYSGLKGLNKVNMLGVRKTADYSFAKIVASLSPAAGNKRRGGGAFGAQMNAAAEIFRIAVTMNGLVLVGVAVGFVLLRVEAAVEEAE</sequence>
<dbReference type="GO" id="GO:0016020">
    <property type="term" value="C:membrane"/>
    <property type="evidence" value="ECO:0007669"/>
    <property type="project" value="UniProtKB-SubCell"/>
</dbReference>
<keyword evidence="6 7" id="KW-0472">Membrane</keyword>
<evidence type="ECO:0000256" key="2">
    <source>
        <dbReference type="ARBA" id="ARBA00022448"/>
    </source>
</evidence>
<comment type="caution">
    <text evidence="8">The sequence shown here is derived from an EMBL/GenBank/DDBJ whole genome shotgun (WGS) entry which is preliminary data.</text>
</comment>
<dbReference type="Pfam" id="PF08041">
    <property type="entry name" value="PetM"/>
    <property type="match status" value="1"/>
</dbReference>
<evidence type="ECO:0000256" key="6">
    <source>
        <dbReference type="ARBA" id="ARBA00023136"/>
    </source>
</evidence>
<evidence type="ECO:0000256" key="3">
    <source>
        <dbReference type="ARBA" id="ARBA00022692"/>
    </source>
</evidence>
<evidence type="ECO:0008006" key="10">
    <source>
        <dbReference type="Google" id="ProtNLM"/>
    </source>
</evidence>
<dbReference type="OrthoDB" id="1926597at2759"/>
<dbReference type="HAMAP" id="MF_00396">
    <property type="entry name" value="Cytb6_f_PetM"/>
    <property type="match status" value="1"/>
</dbReference>
<keyword evidence="4" id="KW-0249">Electron transport</keyword>
<comment type="subcellular location">
    <subcellularLocation>
        <location evidence="1">Membrane</location>
        <topology evidence="1">Single-pass membrane protein</topology>
    </subcellularLocation>
</comment>
<reference evidence="8" key="1">
    <citation type="submission" date="2020-10" db="EMBL/GenBank/DDBJ databases">
        <authorList>
            <person name="Han B."/>
            <person name="Lu T."/>
            <person name="Zhao Q."/>
            <person name="Huang X."/>
            <person name="Zhao Y."/>
        </authorList>
    </citation>
    <scope>NUCLEOTIDE SEQUENCE</scope>
</reference>
<organism evidence="8 9">
    <name type="scientific">Miscanthus lutarioriparius</name>
    <dbReference type="NCBI Taxonomy" id="422564"/>
    <lineage>
        <taxon>Eukaryota</taxon>
        <taxon>Viridiplantae</taxon>
        <taxon>Streptophyta</taxon>
        <taxon>Embryophyta</taxon>
        <taxon>Tracheophyta</taxon>
        <taxon>Spermatophyta</taxon>
        <taxon>Magnoliopsida</taxon>
        <taxon>Liliopsida</taxon>
        <taxon>Poales</taxon>
        <taxon>Poaceae</taxon>
        <taxon>PACMAD clade</taxon>
        <taxon>Panicoideae</taxon>
        <taxon>Andropogonodae</taxon>
        <taxon>Andropogoneae</taxon>
        <taxon>Saccharinae</taxon>
        <taxon>Miscanthus</taxon>
    </lineage>
</organism>
<evidence type="ECO:0000256" key="5">
    <source>
        <dbReference type="ARBA" id="ARBA00022989"/>
    </source>
</evidence>
<keyword evidence="9" id="KW-1185">Reference proteome</keyword>
<gene>
    <name evidence="8" type="ORF">NCGR_LOCUS10045</name>
</gene>
<proteinExistence type="inferred from homology"/>
<dbReference type="Proteomes" id="UP000604825">
    <property type="component" value="Unassembled WGS sequence"/>
</dbReference>
<feature type="transmembrane region" description="Helical" evidence="7">
    <location>
        <begin position="86"/>
        <end position="108"/>
    </location>
</feature>
<dbReference type="PANTHER" id="PTHR34951">
    <property type="entry name" value="B6F COMPLEX SUBUNIT, PUTATIVE, EXPRESSED-RELATED"/>
    <property type="match status" value="1"/>
</dbReference>
<evidence type="ECO:0000256" key="1">
    <source>
        <dbReference type="ARBA" id="ARBA00004167"/>
    </source>
</evidence>
<evidence type="ECO:0000313" key="8">
    <source>
        <dbReference type="EMBL" id="CAD6214709.1"/>
    </source>
</evidence>
<evidence type="ECO:0000313" key="9">
    <source>
        <dbReference type="Proteomes" id="UP000604825"/>
    </source>
</evidence>
<dbReference type="GO" id="GO:0009512">
    <property type="term" value="C:cytochrome b6f complex"/>
    <property type="evidence" value="ECO:0007669"/>
    <property type="project" value="InterPro"/>
</dbReference>
<dbReference type="InterPro" id="IPR012595">
    <property type="entry name" value="PetM_cyt_b6/f_cplx_su7"/>
</dbReference>
<accession>A0A811N341</accession>
<dbReference type="SUPFAM" id="SSF103441">
    <property type="entry name" value="PetM subunit of the cytochrome b6f complex"/>
    <property type="match status" value="1"/>
</dbReference>
<keyword evidence="2" id="KW-0813">Transport</keyword>
<name>A0A811N341_9POAL</name>
<protein>
    <recommendedName>
        <fullName evidence="10">PetM of cytochrome b6/f complex subunit 7</fullName>
    </recommendedName>
</protein>
<dbReference type="AlphaFoldDB" id="A0A811N341"/>
<dbReference type="EMBL" id="CAJGYO010000002">
    <property type="protein sequence ID" value="CAD6214709.1"/>
    <property type="molecule type" value="Genomic_DNA"/>
</dbReference>
<keyword evidence="5 7" id="KW-1133">Transmembrane helix</keyword>
<evidence type="ECO:0000256" key="4">
    <source>
        <dbReference type="ARBA" id="ARBA00022982"/>
    </source>
</evidence>
<dbReference type="InterPro" id="IPR053333">
    <property type="entry name" value="Cytochrome_b6-f_sub7"/>
</dbReference>
<evidence type="ECO:0000256" key="7">
    <source>
        <dbReference type="SAM" id="Phobius"/>
    </source>
</evidence>
<keyword evidence="3 7" id="KW-0812">Transmembrane</keyword>
<dbReference type="PANTHER" id="PTHR34951:SF1">
    <property type="entry name" value="B6F COMPLEX SUBUNIT, PUTATIVE, EXPRESSED-RELATED"/>
    <property type="match status" value="1"/>
</dbReference>